<feature type="transmembrane region" description="Helical" evidence="1">
    <location>
        <begin position="304"/>
        <end position="321"/>
    </location>
</feature>
<accession>A0A837RDY4</accession>
<keyword evidence="1" id="KW-0812">Transmembrane</keyword>
<dbReference type="Pfam" id="PF14897">
    <property type="entry name" value="EpsG"/>
    <property type="match status" value="1"/>
</dbReference>
<feature type="transmembrane region" description="Helical" evidence="1">
    <location>
        <begin position="242"/>
        <end position="259"/>
    </location>
</feature>
<feature type="transmembrane region" description="Helical" evidence="1">
    <location>
        <begin position="125"/>
        <end position="156"/>
    </location>
</feature>
<feature type="transmembrane region" description="Helical" evidence="1">
    <location>
        <begin position="333"/>
        <end position="350"/>
    </location>
</feature>
<dbReference type="GeneID" id="49393472"/>
<evidence type="ECO:0000313" key="3">
    <source>
        <dbReference type="Proteomes" id="UP000051020"/>
    </source>
</evidence>
<dbReference type="RefSeq" id="WP_050338865.1">
    <property type="nucleotide sequence ID" value="NZ_AZCU01000001.1"/>
</dbReference>
<feature type="transmembrane region" description="Helical" evidence="1">
    <location>
        <begin position="24"/>
        <end position="42"/>
    </location>
</feature>
<evidence type="ECO:0000256" key="1">
    <source>
        <dbReference type="SAM" id="Phobius"/>
    </source>
</evidence>
<feature type="transmembrane region" description="Helical" evidence="1">
    <location>
        <begin position="280"/>
        <end position="298"/>
    </location>
</feature>
<dbReference type="InterPro" id="IPR049458">
    <property type="entry name" value="EpsG-like"/>
</dbReference>
<feature type="transmembrane region" description="Helical" evidence="1">
    <location>
        <begin position="96"/>
        <end position="113"/>
    </location>
</feature>
<comment type="caution">
    <text evidence="2">The sequence shown here is derived from an EMBL/GenBank/DDBJ whole genome shotgun (WGS) entry which is preliminary data.</text>
</comment>
<sequence length="365" mass="41661">MLLYTSLILVPIILTPVELLSKRLYAFLSLFLIWIVIAFRALTVGSDTLTYAQLYGQLAAQNLSGSSLLELVNGRFELGYVLLNKFLYVITPNPRILLIFAATIEMIAIGYFINKFSTSQSLSIILFITMNFLAFSMNALRQCLALTLVVLAVVFLIENNDWMYLVMVIGASFFHKTALIMLILYPIWKMKLTKKIVITIFLITIVVIFSFEKWFGFLTTSIDSYNGYQVSAIGDGGGSTALYAKICILIVIIIFSYLSNRPEMEDTKIKPEFNLKIWKFFIVMLCISVSITLIALQYSQINRIATYFDIAYLVLIPRAISTTKNANIRFLEYLSVIVMSSAYFLVVQLYRPEWFGIIPYHFGWL</sequence>
<evidence type="ECO:0008006" key="4">
    <source>
        <dbReference type="Google" id="ProtNLM"/>
    </source>
</evidence>
<feature type="transmembrane region" description="Helical" evidence="1">
    <location>
        <begin position="196"/>
        <end position="222"/>
    </location>
</feature>
<dbReference type="EMBL" id="AZCU01000001">
    <property type="protein sequence ID" value="KRK26873.1"/>
    <property type="molecule type" value="Genomic_DNA"/>
</dbReference>
<dbReference type="AlphaFoldDB" id="A0A837RDY4"/>
<organism evidence="2 3">
    <name type="scientific">Lactiplantibacillus pentosus DSM 20314</name>
    <dbReference type="NCBI Taxonomy" id="1423791"/>
    <lineage>
        <taxon>Bacteria</taxon>
        <taxon>Bacillati</taxon>
        <taxon>Bacillota</taxon>
        <taxon>Bacilli</taxon>
        <taxon>Lactobacillales</taxon>
        <taxon>Lactobacillaceae</taxon>
        <taxon>Lactiplantibacillus</taxon>
    </lineage>
</organism>
<name>A0A837RDY4_LACPE</name>
<keyword evidence="1" id="KW-1133">Transmembrane helix</keyword>
<protein>
    <recommendedName>
        <fullName evidence="4">EpsG family protein</fullName>
    </recommendedName>
</protein>
<gene>
    <name evidence="2" type="ORF">FD24_GL000002</name>
</gene>
<dbReference type="Proteomes" id="UP000051020">
    <property type="component" value="Unassembled WGS sequence"/>
</dbReference>
<feature type="transmembrane region" description="Helical" evidence="1">
    <location>
        <begin position="162"/>
        <end position="184"/>
    </location>
</feature>
<evidence type="ECO:0000313" key="2">
    <source>
        <dbReference type="EMBL" id="KRK26873.1"/>
    </source>
</evidence>
<proteinExistence type="predicted"/>
<reference evidence="2 3" key="1">
    <citation type="journal article" date="2015" name="Genome Announc.">
        <title>Expanding the biotechnology potential of lactobacilli through comparative genomics of 213 strains and associated genera.</title>
        <authorList>
            <person name="Sun Z."/>
            <person name="Harris H.M."/>
            <person name="McCann A."/>
            <person name="Guo C."/>
            <person name="Argimon S."/>
            <person name="Zhang W."/>
            <person name="Yang X."/>
            <person name="Jeffery I.B."/>
            <person name="Cooney J.C."/>
            <person name="Kagawa T.F."/>
            <person name="Liu W."/>
            <person name="Song Y."/>
            <person name="Salvetti E."/>
            <person name="Wrobel A."/>
            <person name="Rasinkangas P."/>
            <person name="Parkhill J."/>
            <person name="Rea M.C."/>
            <person name="O'Sullivan O."/>
            <person name="Ritari J."/>
            <person name="Douillard F.P."/>
            <person name="Paul Ross R."/>
            <person name="Yang R."/>
            <person name="Briner A.E."/>
            <person name="Felis G.E."/>
            <person name="de Vos W.M."/>
            <person name="Barrangou R."/>
            <person name="Klaenhammer T.R."/>
            <person name="Caufield P.W."/>
            <person name="Cui Y."/>
            <person name="Zhang H."/>
            <person name="O'Toole P.W."/>
        </authorList>
    </citation>
    <scope>NUCLEOTIDE SEQUENCE [LARGE SCALE GENOMIC DNA]</scope>
    <source>
        <strain evidence="2 3">DSM 20314</strain>
    </source>
</reference>
<keyword evidence="1" id="KW-0472">Membrane</keyword>